<evidence type="ECO:0000313" key="1">
    <source>
        <dbReference type="EMBL" id="CAG8779807.1"/>
    </source>
</evidence>
<protein>
    <submittedName>
        <fullName evidence="1">3318_t:CDS:1</fullName>
    </submittedName>
</protein>
<gene>
    <name evidence="1" type="ORF">GMARGA_LOCUS19565</name>
</gene>
<organism evidence="1 2">
    <name type="scientific">Gigaspora margarita</name>
    <dbReference type="NCBI Taxonomy" id="4874"/>
    <lineage>
        <taxon>Eukaryota</taxon>
        <taxon>Fungi</taxon>
        <taxon>Fungi incertae sedis</taxon>
        <taxon>Mucoromycota</taxon>
        <taxon>Glomeromycotina</taxon>
        <taxon>Glomeromycetes</taxon>
        <taxon>Diversisporales</taxon>
        <taxon>Gigasporaceae</taxon>
        <taxon>Gigaspora</taxon>
    </lineage>
</organism>
<reference evidence="1 2" key="1">
    <citation type="submission" date="2021-06" db="EMBL/GenBank/DDBJ databases">
        <authorList>
            <person name="Kallberg Y."/>
            <person name="Tangrot J."/>
            <person name="Rosling A."/>
        </authorList>
    </citation>
    <scope>NUCLEOTIDE SEQUENCE [LARGE SCALE GENOMIC DNA]</scope>
    <source>
        <strain evidence="1 2">120-4 pot B 10/14</strain>
    </source>
</reference>
<comment type="caution">
    <text evidence="1">The sequence shown here is derived from an EMBL/GenBank/DDBJ whole genome shotgun (WGS) entry which is preliminary data.</text>
</comment>
<dbReference type="Proteomes" id="UP000789901">
    <property type="component" value="Unassembled WGS sequence"/>
</dbReference>
<dbReference type="EMBL" id="CAJVQB010016419">
    <property type="protein sequence ID" value="CAG8779807.1"/>
    <property type="molecule type" value="Genomic_DNA"/>
</dbReference>
<proteinExistence type="predicted"/>
<name>A0ABN7VLL2_GIGMA</name>
<evidence type="ECO:0000313" key="2">
    <source>
        <dbReference type="Proteomes" id="UP000789901"/>
    </source>
</evidence>
<sequence>NNATASYDDLILVIEVFDDDKEESNYELKESIINAFQLFMKNLAKEYELIEENVRIRAEKLVLVQENERIRAKKLVLEQENDRIRAIKLVLEQEMNESGNLKKSFRKKRHEQIDDEESINAMNYNFVKETSANSVKEKDMNKESHDIERIRKEKDKRNFTNSEYSSDNVKKQKFKKIQKRFLAALEIKRLLNKLYTIDPSLAYT</sequence>
<feature type="non-terminal residue" evidence="1">
    <location>
        <position position="1"/>
    </location>
</feature>
<keyword evidence="2" id="KW-1185">Reference proteome</keyword>
<accession>A0ABN7VLL2</accession>